<evidence type="ECO:0000256" key="4">
    <source>
        <dbReference type="ARBA" id="ARBA00022898"/>
    </source>
</evidence>
<dbReference type="EMBL" id="FNOP01000005">
    <property type="protein sequence ID" value="SDW75520.1"/>
    <property type="molecule type" value="Genomic_DNA"/>
</dbReference>
<comment type="catalytic activity">
    <reaction evidence="8">
        <text>L-ornithine + H(+) = putrescine + CO2</text>
        <dbReference type="Rhea" id="RHEA:22964"/>
        <dbReference type="ChEBI" id="CHEBI:15378"/>
        <dbReference type="ChEBI" id="CHEBI:16526"/>
        <dbReference type="ChEBI" id="CHEBI:46911"/>
        <dbReference type="ChEBI" id="CHEBI:326268"/>
        <dbReference type="EC" id="4.1.1.17"/>
    </reaction>
</comment>
<feature type="domain" description="Orn/DAP/Arg decarboxylase 2 N-terminal" evidence="10">
    <location>
        <begin position="31"/>
        <end position="263"/>
    </location>
</feature>
<dbReference type="FunFam" id="3.20.20.10:FF:000008">
    <property type="entry name" value="Ornithine decarboxylase"/>
    <property type="match status" value="1"/>
</dbReference>
<dbReference type="PANTHER" id="PTHR11482">
    <property type="entry name" value="ARGININE/DIAMINOPIMELATE/ORNITHINE DECARBOXYLASE"/>
    <property type="match status" value="1"/>
</dbReference>
<dbReference type="InterPro" id="IPR029066">
    <property type="entry name" value="PLP-binding_barrel"/>
</dbReference>
<gene>
    <name evidence="11" type="ORF">SAMN05216495_10591</name>
</gene>
<dbReference type="InterPro" id="IPR022653">
    <property type="entry name" value="De-COase2_pyr-phos_BS"/>
</dbReference>
<comment type="caution">
    <text evidence="11">The sequence shown here is derived from an EMBL/GenBank/DDBJ whole genome shotgun (WGS) entry which is preliminary data.</text>
</comment>
<name>A0A1H2W4L3_ACIFE</name>
<keyword evidence="4 9" id="KW-0663">Pyridoxal phosphate</keyword>
<evidence type="ECO:0000256" key="3">
    <source>
        <dbReference type="ARBA" id="ARBA00022793"/>
    </source>
</evidence>
<dbReference type="GO" id="GO:0004586">
    <property type="term" value="F:ornithine decarboxylase activity"/>
    <property type="evidence" value="ECO:0007669"/>
    <property type="project" value="UniProtKB-EC"/>
</dbReference>
<comment type="cofactor">
    <cofactor evidence="1 9">
        <name>pyridoxal 5'-phosphate</name>
        <dbReference type="ChEBI" id="CHEBI:597326"/>
    </cofactor>
</comment>
<dbReference type="PRINTS" id="PR01182">
    <property type="entry name" value="ORNDCRBXLASE"/>
</dbReference>
<evidence type="ECO:0000313" key="11">
    <source>
        <dbReference type="EMBL" id="SDW75520.1"/>
    </source>
</evidence>
<comment type="pathway">
    <text evidence="6">Amine and polyamine biosynthesis; putrescine biosynthesis via L-ornithine pathway; putrescine from L-ornithine: step 1/1.</text>
</comment>
<sequence length="389" mass="43147">MNEQSFFQLTQDAVTSLAERYGTPLLVLSLEQVEKNYDILREHIPQLKIHYAMKANPDLHILDLLINKGACFDVASDGEIRTLSQLGVSGDRMIYANPIKLDAGFRACNDAGVYRMTYDSESEIRKIAEHCPGATVLLRLRIDNAKAHVDLNKKFGCPREKALDLMLKAKEAGLDVAGIAFHVGSQTVSADPYFHAMDITRELMAEARARGLSMRVLDIGGGFPIPETGVHYNLTALLDQVAARLREDFSDLEIWAEPGRYMCGTAVNLITRVIGENERNGQNWYFLDDGIYGTFSGVIFDQWDFKLISFKDGKKIPATFAGPSCDSLDIMFRGKMTEPLEVGDLLLVPVCGAYTSASATTFNGFKKARTVIWEEVREELGLDAMSVAV</sequence>
<dbReference type="SUPFAM" id="SSF50621">
    <property type="entry name" value="Alanine racemase C-terminal domain-like"/>
    <property type="match status" value="1"/>
</dbReference>
<dbReference type="Gene3D" id="3.20.20.10">
    <property type="entry name" value="Alanine racemase"/>
    <property type="match status" value="1"/>
</dbReference>
<evidence type="ECO:0000259" key="10">
    <source>
        <dbReference type="Pfam" id="PF02784"/>
    </source>
</evidence>
<dbReference type="EC" id="4.1.1.17" evidence="7"/>
<dbReference type="PANTHER" id="PTHR11482:SF6">
    <property type="entry name" value="ORNITHINE DECARBOXYLASE 1-RELATED"/>
    <property type="match status" value="1"/>
</dbReference>
<evidence type="ECO:0000256" key="6">
    <source>
        <dbReference type="ARBA" id="ARBA00034115"/>
    </source>
</evidence>
<evidence type="ECO:0000256" key="5">
    <source>
        <dbReference type="ARBA" id="ARBA00023239"/>
    </source>
</evidence>
<feature type="active site" description="Proton donor" evidence="9">
    <location>
        <position position="325"/>
    </location>
</feature>
<keyword evidence="3" id="KW-0210">Decarboxylase</keyword>
<accession>A0A1H2W4L3</accession>
<dbReference type="InterPro" id="IPR022644">
    <property type="entry name" value="De-COase2_N"/>
</dbReference>
<proteinExistence type="inferred from homology"/>
<feature type="modified residue" description="N6-(pyridoxal phosphate)lysine" evidence="9">
    <location>
        <position position="54"/>
    </location>
</feature>
<dbReference type="PROSITE" id="PS00878">
    <property type="entry name" value="ODR_DC_2_1"/>
    <property type="match status" value="1"/>
</dbReference>
<protein>
    <recommendedName>
        <fullName evidence="7">ornithine decarboxylase</fullName>
        <ecNumber evidence="7">4.1.1.17</ecNumber>
    </recommendedName>
</protein>
<dbReference type="GO" id="GO:0033387">
    <property type="term" value="P:putrescine biosynthetic process from arginine, via ornithine"/>
    <property type="evidence" value="ECO:0007669"/>
    <property type="project" value="TreeGrafter"/>
</dbReference>
<dbReference type="Gene3D" id="2.40.37.10">
    <property type="entry name" value="Lyase, Ornithine Decarboxylase, Chain A, domain 1"/>
    <property type="match status" value="1"/>
</dbReference>
<dbReference type="CDD" id="cd00622">
    <property type="entry name" value="PLPDE_III_ODC"/>
    <property type="match status" value="1"/>
</dbReference>
<dbReference type="AlphaFoldDB" id="A0A1H2W4L3"/>
<reference evidence="11 12" key="1">
    <citation type="submission" date="2016-10" db="EMBL/GenBank/DDBJ databases">
        <authorList>
            <person name="Varghese N."/>
            <person name="Submissions S."/>
        </authorList>
    </citation>
    <scope>NUCLEOTIDE SEQUENCE [LARGE SCALE GENOMIC DNA]</scope>
    <source>
        <strain evidence="11 12">WCC6</strain>
    </source>
</reference>
<dbReference type="RefSeq" id="WP_012937534.1">
    <property type="nucleotide sequence ID" value="NZ_CALAKB010000006.1"/>
</dbReference>
<dbReference type="InterPro" id="IPR009006">
    <property type="entry name" value="Ala_racemase/Decarboxylase_C"/>
</dbReference>
<dbReference type="GeneID" id="78333885"/>
<evidence type="ECO:0000256" key="9">
    <source>
        <dbReference type="PIRSR" id="PIRSR600183-50"/>
    </source>
</evidence>
<evidence type="ECO:0000313" key="12">
    <source>
        <dbReference type="Proteomes" id="UP000182379"/>
    </source>
</evidence>
<dbReference type="Pfam" id="PF02784">
    <property type="entry name" value="Orn_Arg_deC_N"/>
    <property type="match status" value="1"/>
</dbReference>
<evidence type="ECO:0000256" key="1">
    <source>
        <dbReference type="ARBA" id="ARBA00001933"/>
    </source>
</evidence>
<dbReference type="GO" id="GO:0005737">
    <property type="term" value="C:cytoplasm"/>
    <property type="evidence" value="ECO:0007669"/>
    <property type="project" value="TreeGrafter"/>
</dbReference>
<dbReference type="Proteomes" id="UP000182379">
    <property type="component" value="Unassembled WGS sequence"/>
</dbReference>
<dbReference type="SUPFAM" id="SSF51419">
    <property type="entry name" value="PLP-binding barrel"/>
    <property type="match status" value="1"/>
</dbReference>
<organism evidence="11 12">
    <name type="scientific">Acidaminococcus fermentans</name>
    <dbReference type="NCBI Taxonomy" id="905"/>
    <lineage>
        <taxon>Bacteria</taxon>
        <taxon>Bacillati</taxon>
        <taxon>Bacillota</taxon>
        <taxon>Negativicutes</taxon>
        <taxon>Acidaminococcales</taxon>
        <taxon>Acidaminococcaceae</taxon>
        <taxon>Acidaminococcus</taxon>
    </lineage>
</organism>
<evidence type="ECO:0000256" key="8">
    <source>
        <dbReference type="ARBA" id="ARBA00049127"/>
    </source>
</evidence>
<dbReference type="PRINTS" id="PR01179">
    <property type="entry name" value="ODADCRBXLASE"/>
</dbReference>
<evidence type="ECO:0000256" key="2">
    <source>
        <dbReference type="ARBA" id="ARBA00008872"/>
    </source>
</evidence>
<evidence type="ECO:0000256" key="7">
    <source>
        <dbReference type="ARBA" id="ARBA00034138"/>
    </source>
</evidence>
<comment type="similarity">
    <text evidence="2">Belongs to the Orn/Lys/Arg decarboxylase class-II family.</text>
</comment>
<keyword evidence="5" id="KW-0456">Lyase</keyword>
<dbReference type="InterPro" id="IPR002433">
    <property type="entry name" value="Orn_de-COase"/>
</dbReference>
<dbReference type="InterPro" id="IPR000183">
    <property type="entry name" value="Orn/DAP/Arg_de-COase"/>
</dbReference>
<dbReference type="OMA" id="SFFVCDL"/>